<accession>A0A914MVZ2</accession>
<dbReference type="WBParaSite" id="Minc3s02549g30590">
    <property type="protein sequence ID" value="Minc3s02549g30590"/>
    <property type="gene ID" value="Minc3s02549g30590"/>
</dbReference>
<keyword evidence="1" id="KW-1185">Reference proteome</keyword>
<dbReference type="AlphaFoldDB" id="A0A914MVZ2"/>
<proteinExistence type="predicted"/>
<evidence type="ECO:0000313" key="1">
    <source>
        <dbReference type="Proteomes" id="UP000887563"/>
    </source>
</evidence>
<evidence type="ECO:0000313" key="2">
    <source>
        <dbReference type="WBParaSite" id="Minc3s01248g22071"/>
    </source>
</evidence>
<protein>
    <submittedName>
        <fullName evidence="2 3">Uncharacterized protein</fullName>
    </submittedName>
</protein>
<dbReference type="WBParaSite" id="Minc3s01248g22071">
    <property type="protein sequence ID" value="Minc3s01248g22071"/>
    <property type="gene ID" value="Minc3s01248g22071"/>
</dbReference>
<sequence>MMNEFNFFNYCLGINSTNIPISSVLSNLKLITSQNFKAYSPLKIRNKDSVS</sequence>
<organism evidence="1 3">
    <name type="scientific">Meloidogyne incognita</name>
    <name type="common">Southern root-knot nematode worm</name>
    <name type="synonym">Oxyuris incognita</name>
    <dbReference type="NCBI Taxonomy" id="6306"/>
    <lineage>
        <taxon>Eukaryota</taxon>
        <taxon>Metazoa</taxon>
        <taxon>Ecdysozoa</taxon>
        <taxon>Nematoda</taxon>
        <taxon>Chromadorea</taxon>
        <taxon>Rhabditida</taxon>
        <taxon>Tylenchina</taxon>
        <taxon>Tylenchomorpha</taxon>
        <taxon>Tylenchoidea</taxon>
        <taxon>Meloidogynidae</taxon>
        <taxon>Meloidogyninae</taxon>
        <taxon>Meloidogyne</taxon>
        <taxon>Meloidogyne incognita group</taxon>
    </lineage>
</organism>
<reference evidence="2 3" key="1">
    <citation type="submission" date="2022-11" db="UniProtKB">
        <authorList>
            <consortium name="WormBaseParasite"/>
        </authorList>
    </citation>
    <scope>IDENTIFICATION</scope>
</reference>
<name>A0A914MVZ2_MELIC</name>
<evidence type="ECO:0000313" key="3">
    <source>
        <dbReference type="WBParaSite" id="Minc3s02549g30590"/>
    </source>
</evidence>
<dbReference type="Proteomes" id="UP000887563">
    <property type="component" value="Unplaced"/>
</dbReference>